<gene>
    <name evidence="2" type="ORF">CDAR_268131</name>
</gene>
<accession>A0AAV4R669</accession>
<protein>
    <submittedName>
        <fullName evidence="2">Uncharacterized protein</fullName>
    </submittedName>
</protein>
<dbReference type="AlphaFoldDB" id="A0AAV4R669"/>
<feature type="region of interest" description="Disordered" evidence="1">
    <location>
        <begin position="1"/>
        <end position="25"/>
    </location>
</feature>
<comment type="caution">
    <text evidence="2">The sequence shown here is derived from an EMBL/GenBank/DDBJ whole genome shotgun (WGS) entry which is preliminary data.</text>
</comment>
<sequence>GGGGQAVNGVMESCRGASPHTEESNGLFSVAGIRGQLRRESGIRKPLQGR</sequence>
<feature type="non-terminal residue" evidence="2">
    <location>
        <position position="1"/>
    </location>
</feature>
<reference evidence="2 3" key="1">
    <citation type="submission" date="2021-06" db="EMBL/GenBank/DDBJ databases">
        <title>Caerostris darwini draft genome.</title>
        <authorList>
            <person name="Kono N."/>
            <person name="Arakawa K."/>
        </authorList>
    </citation>
    <scope>NUCLEOTIDE SEQUENCE [LARGE SCALE GENOMIC DNA]</scope>
</reference>
<evidence type="ECO:0000256" key="1">
    <source>
        <dbReference type="SAM" id="MobiDB-lite"/>
    </source>
</evidence>
<dbReference type="EMBL" id="BPLQ01005598">
    <property type="protein sequence ID" value="GIY15887.1"/>
    <property type="molecule type" value="Genomic_DNA"/>
</dbReference>
<name>A0AAV4R669_9ARAC</name>
<evidence type="ECO:0000313" key="3">
    <source>
        <dbReference type="Proteomes" id="UP001054837"/>
    </source>
</evidence>
<dbReference type="Proteomes" id="UP001054837">
    <property type="component" value="Unassembled WGS sequence"/>
</dbReference>
<keyword evidence="3" id="KW-1185">Reference proteome</keyword>
<organism evidence="2 3">
    <name type="scientific">Caerostris darwini</name>
    <dbReference type="NCBI Taxonomy" id="1538125"/>
    <lineage>
        <taxon>Eukaryota</taxon>
        <taxon>Metazoa</taxon>
        <taxon>Ecdysozoa</taxon>
        <taxon>Arthropoda</taxon>
        <taxon>Chelicerata</taxon>
        <taxon>Arachnida</taxon>
        <taxon>Araneae</taxon>
        <taxon>Araneomorphae</taxon>
        <taxon>Entelegynae</taxon>
        <taxon>Araneoidea</taxon>
        <taxon>Araneidae</taxon>
        <taxon>Caerostris</taxon>
    </lineage>
</organism>
<proteinExistence type="predicted"/>
<evidence type="ECO:0000313" key="2">
    <source>
        <dbReference type="EMBL" id="GIY15887.1"/>
    </source>
</evidence>